<keyword evidence="12" id="KW-0812">Transmembrane</keyword>
<dbReference type="FunFam" id="1.10.287.130:FF:000002">
    <property type="entry name" value="Two-component osmosensing histidine kinase"/>
    <property type="match status" value="1"/>
</dbReference>
<evidence type="ECO:0000256" key="7">
    <source>
        <dbReference type="ARBA" id="ARBA00022840"/>
    </source>
</evidence>
<evidence type="ECO:0000256" key="2">
    <source>
        <dbReference type="ARBA" id="ARBA00012438"/>
    </source>
</evidence>
<dbReference type="FunFam" id="3.30.565.10:FF:000010">
    <property type="entry name" value="Sensor histidine kinase RcsC"/>
    <property type="match status" value="1"/>
</dbReference>
<proteinExistence type="predicted"/>
<dbReference type="SMART" id="SM00388">
    <property type="entry name" value="HisKA"/>
    <property type="match status" value="1"/>
</dbReference>
<dbReference type="AlphaFoldDB" id="A0A364NKT1"/>
<evidence type="ECO:0000256" key="12">
    <source>
        <dbReference type="SAM" id="Phobius"/>
    </source>
</evidence>
<dbReference type="SMART" id="SM00387">
    <property type="entry name" value="HATPase_c"/>
    <property type="match status" value="1"/>
</dbReference>
<dbReference type="CDD" id="cd17546">
    <property type="entry name" value="REC_hyHK_CKI1_RcsC-like"/>
    <property type="match status" value="1"/>
</dbReference>
<name>A0A364NKT1_9GAMM</name>
<dbReference type="InterPro" id="IPR003594">
    <property type="entry name" value="HATPase_dom"/>
</dbReference>
<dbReference type="InterPro" id="IPR004358">
    <property type="entry name" value="Sig_transdc_His_kin-like_C"/>
</dbReference>
<keyword evidence="8" id="KW-0902">Two-component regulatory system</keyword>
<dbReference type="InterPro" id="IPR036890">
    <property type="entry name" value="HATPase_C_sf"/>
</dbReference>
<dbReference type="InterPro" id="IPR001789">
    <property type="entry name" value="Sig_transdc_resp-reg_receiver"/>
</dbReference>
<gene>
    <name evidence="15" type="ORF">DN062_11635</name>
</gene>
<evidence type="ECO:0000256" key="6">
    <source>
        <dbReference type="ARBA" id="ARBA00022777"/>
    </source>
</evidence>
<keyword evidence="16" id="KW-1185">Reference proteome</keyword>
<dbReference type="CDD" id="cd00082">
    <property type="entry name" value="HisKA"/>
    <property type="match status" value="1"/>
</dbReference>
<evidence type="ECO:0000313" key="16">
    <source>
        <dbReference type="Proteomes" id="UP000250744"/>
    </source>
</evidence>
<keyword evidence="12" id="KW-0472">Membrane</keyword>
<evidence type="ECO:0000259" key="13">
    <source>
        <dbReference type="PROSITE" id="PS50109"/>
    </source>
</evidence>
<dbReference type="SUPFAM" id="SSF55874">
    <property type="entry name" value="ATPase domain of HSP90 chaperone/DNA topoisomerase II/histidine kinase"/>
    <property type="match status" value="1"/>
</dbReference>
<keyword evidence="5" id="KW-0547">Nucleotide-binding</keyword>
<keyword evidence="7" id="KW-0067">ATP-binding</keyword>
<evidence type="ECO:0000313" key="15">
    <source>
        <dbReference type="EMBL" id="RAU17651.1"/>
    </source>
</evidence>
<evidence type="ECO:0000256" key="5">
    <source>
        <dbReference type="ARBA" id="ARBA00022741"/>
    </source>
</evidence>
<dbReference type="PRINTS" id="PR00344">
    <property type="entry name" value="BCTRLSENSOR"/>
</dbReference>
<dbReference type="Pfam" id="PF00072">
    <property type="entry name" value="Response_reg"/>
    <property type="match status" value="1"/>
</dbReference>
<dbReference type="CDD" id="cd16922">
    <property type="entry name" value="HATPase_EvgS-ArcB-TorS-like"/>
    <property type="match status" value="1"/>
</dbReference>
<dbReference type="Pfam" id="PF02518">
    <property type="entry name" value="HATPase_c"/>
    <property type="match status" value="1"/>
</dbReference>
<evidence type="ECO:0000259" key="14">
    <source>
        <dbReference type="PROSITE" id="PS50110"/>
    </source>
</evidence>
<comment type="subunit">
    <text evidence="9">At low DSF concentrations, interacts with RpfF.</text>
</comment>
<dbReference type="PROSITE" id="PS50109">
    <property type="entry name" value="HIS_KIN"/>
    <property type="match status" value="1"/>
</dbReference>
<dbReference type="EC" id="2.7.13.3" evidence="2"/>
<dbReference type="OrthoDB" id="6724607at2"/>
<dbReference type="SMART" id="SM00448">
    <property type="entry name" value="REC"/>
    <property type="match status" value="1"/>
</dbReference>
<reference evidence="15 16" key="1">
    <citation type="submission" date="2018-06" db="EMBL/GenBank/DDBJ databases">
        <title>Nitrincola tibetense sp. nov., isolated from Lake XuguoCo on Tibetan Plateau.</title>
        <authorList>
            <person name="Xing P."/>
        </authorList>
    </citation>
    <scope>NUCLEOTIDE SEQUENCE [LARGE SCALE GENOMIC DNA]</scope>
    <source>
        <strain evidence="16">xg18</strain>
    </source>
</reference>
<evidence type="ECO:0000256" key="10">
    <source>
        <dbReference type="ARBA" id="ARBA00068150"/>
    </source>
</evidence>
<comment type="catalytic activity">
    <reaction evidence="1">
        <text>ATP + protein L-histidine = ADP + protein N-phospho-L-histidine.</text>
        <dbReference type="EC" id="2.7.13.3"/>
    </reaction>
</comment>
<evidence type="ECO:0000256" key="3">
    <source>
        <dbReference type="ARBA" id="ARBA00022553"/>
    </source>
</evidence>
<dbReference type="Proteomes" id="UP000250744">
    <property type="component" value="Unassembled WGS sequence"/>
</dbReference>
<dbReference type="InterPro" id="IPR036097">
    <property type="entry name" value="HisK_dim/P_sf"/>
</dbReference>
<feature type="transmembrane region" description="Helical" evidence="12">
    <location>
        <begin position="186"/>
        <end position="209"/>
    </location>
</feature>
<dbReference type="Pfam" id="PF00512">
    <property type="entry name" value="HisKA"/>
    <property type="match status" value="1"/>
</dbReference>
<keyword evidence="4" id="KW-0808">Transferase</keyword>
<accession>A0A364NKT1</accession>
<evidence type="ECO:0000256" key="9">
    <source>
        <dbReference type="ARBA" id="ARBA00064003"/>
    </source>
</evidence>
<dbReference type="Gene3D" id="1.10.287.130">
    <property type="match status" value="1"/>
</dbReference>
<dbReference type="EMBL" id="QKRX01000008">
    <property type="protein sequence ID" value="RAU17651.1"/>
    <property type="molecule type" value="Genomic_DNA"/>
</dbReference>
<dbReference type="PANTHER" id="PTHR45339">
    <property type="entry name" value="HYBRID SIGNAL TRANSDUCTION HISTIDINE KINASE J"/>
    <property type="match status" value="1"/>
</dbReference>
<dbReference type="SUPFAM" id="SSF52172">
    <property type="entry name" value="CheY-like"/>
    <property type="match status" value="1"/>
</dbReference>
<evidence type="ECO:0000256" key="4">
    <source>
        <dbReference type="ARBA" id="ARBA00022679"/>
    </source>
</evidence>
<dbReference type="GO" id="GO:0005524">
    <property type="term" value="F:ATP binding"/>
    <property type="evidence" value="ECO:0007669"/>
    <property type="project" value="UniProtKB-KW"/>
</dbReference>
<comment type="caution">
    <text evidence="15">The sequence shown here is derived from an EMBL/GenBank/DDBJ whole genome shotgun (WGS) entry which is preliminary data.</text>
</comment>
<keyword evidence="6 15" id="KW-0418">Kinase</keyword>
<dbReference type="InterPro" id="IPR005467">
    <property type="entry name" value="His_kinase_dom"/>
</dbReference>
<feature type="transmembrane region" description="Helical" evidence="12">
    <location>
        <begin position="20"/>
        <end position="41"/>
    </location>
</feature>
<dbReference type="Gene3D" id="3.40.50.2300">
    <property type="match status" value="1"/>
</dbReference>
<dbReference type="InterPro" id="IPR003661">
    <property type="entry name" value="HisK_dim/P_dom"/>
</dbReference>
<protein>
    <recommendedName>
        <fullName evidence="10">Sensory/regulatory protein RpfC</fullName>
        <ecNumber evidence="2">2.7.13.3</ecNumber>
    </recommendedName>
</protein>
<dbReference type="InterPro" id="IPR011006">
    <property type="entry name" value="CheY-like_superfamily"/>
</dbReference>
<organism evidence="15 16">
    <name type="scientific">Nitrincola tibetensis</name>
    <dbReference type="NCBI Taxonomy" id="2219697"/>
    <lineage>
        <taxon>Bacteria</taxon>
        <taxon>Pseudomonadati</taxon>
        <taxon>Pseudomonadota</taxon>
        <taxon>Gammaproteobacteria</taxon>
        <taxon>Oceanospirillales</taxon>
        <taxon>Oceanospirillaceae</taxon>
        <taxon>Nitrincola</taxon>
    </lineage>
</organism>
<feature type="domain" description="Histidine kinase" evidence="13">
    <location>
        <begin position="249"/>
        <end position="468"/>
    </location>
</feature>
<feature type="modified residue" description="4-aspartylphosphate" evidence="11">
    <location>
        <position position="567"/>
    </location>
</feature>
<dbReference type="Gene3D" id="3.30.565.10">
    <property type="entry name" value="Histidine kinase-like ATPase, C-terminal domain"/>
    <property type="match status" value="1"/>
</dbReference>
<dbReference type="PANTHER" id="PTHR45339:SF1">
    <property type="entry name" value="HYBRID SIGNAL TRANSDUCTION HISTIDINE KINASE J"/>
    <property type="match status" value="1"/>
</dbReference>
<dbReference type="PROSITE" id="PS50110">
    <property type="entry name" value="RESPONSE_REGULATORY"/>
    <property type="match status" value="1"/>
</dbReference>
<sequence length="644" mass="71797">MREASPKKQIKRMLVYGFNVWLLPFSAIVFLLASLVMLFTLHDRQDQVLSAARDDALWAAYQLDRENLKLRTLIAQYQRDLDPVTWDELLLRYEILYSRLSHLERGQLAELFDSSPRTRMLSNEILRLVREMDLIFEQGDAHAQQSLASIEVLTAEVLTNSEELVTRMKGISALLITENREHQLKLYNYLGLLVLLLAIIVSMIIFFIVRKMLEAKNAHKNAETLAAELQLAAIKAEAASKSKSEFLATMSHEIRTPMNGVLGMVTLLKETPLSPTQADYVATIYGSASALLTILNDILDISKLEAGRFEIDDSEFDLVPMVQDVTALFSITAEQKNTRVLTKIDESVKGIYRSDAGRVRQVLLNLVGNAVKFTDSGEVIVSVKKDKYRQGWVRFSVKDTGLGIAEDAKGKLFNVFTQADASTSRKFGGTGLGLAICKRIVEGLGGEIGFASLEGVGSRFYFTLPMTHLGVASDKEPVKSFSDQTKDLLKGVSEPMESLRFIADKSPSAELAPSNRLRVLVVEDNRVNQKVAMGLLSKFTQEVLIAENGVEALALLEKEAVDLVFMDMQMPIMDGLEAARAIRSSQTAFKDVPIVAMTANAMKEDRERCLAAGMNDYLSKPIKKAELEVMVERWGKRIIKKEST</sequence>
<keyword evidence="12" id="KW-1133">Transmembrane helix</keyword>
<keyword evidence="3 11" id="KW-0597">Phosphoprotein</keyword>
<dbReference type="RefSeq" id="WP_112159503.1">
    <property type="nucleotide sequence ID" value="NZ_QKRX01000008.1"/>
</dbReference>
<evidence type="ECO:0000256" key="8">
    <source>
        <dbReference type="ARBA" id="ARBA00023012"/>
    </source>
</evidence>
<dbReference type="GO" id="GO:0000155">
    <property type="term" value="F:phosphorelay sensor kinase activity"/>
    <property type="evidence" value="ECO:0007669"/>
    <property type="project" value="InterPro"/>
</dbReference>
<evidence type="ECO:0000256" key="11">
    <source>
        <dbReference type="PROSITE-ProRule" id="PRU00169"/>
    </source>
</evidence>
<evidence type="ECO:0000256" key="1">
    <source>
        <dbReference type="ARBA" id="ARBA00000085"/>
    </source>
</evidence>
<dbReference type="SUPFAM" id="SSF47384">
    <property type="entry name" value="Homodimeric domain of signal transducing histidine kinase"/>
    <property type="match status" value="1"/>
</dbReference>
<feature type="domain" description="Response regulatory" evidence="14">
    <location>
        <begin position="518"/>
        <end position="635"/>
    </location>
</feature>